<dbReference type="EMBL" id="BKCJ011281512">
    <property type="protein sequence ID" value="GFD14743.1"/>
    <property type="molecule type" value="Genomic_DNA"/>
</dbReference>
<organism evidence="1">
    <name type="scientific">Tanacetum cinerariifolium</name>
    <name type="common">Dalmatian daisy</name>
    <name type="synonym">Chrysanthemum cinerariifolium</name>
    <dbReference type="NCBI Taxonomy" id="118510"/>
    <lineage>
        <taxon>Eukaryota</taxon>
        <taxon>Viridiplantae</taxon>
        <taxon>Streptophyta</taxon>
        <taxon>Embryophyta</taxon>
        <taxon>Tracheophyta</taxon>
        <taxon>Spermatophyta</taxon>
        <taxon>Magnoliopsida</taxon>
        <taxon>eudicotyledons</taxon>
        <taxon>Gunneridae</taxon>
        <taxon>Pentapetalae</taxon>
        <taxon>asterids</taxon>
        <taxon>campanulids</taxon>
        <taxon>Asterales</taxon>
        <taxon>Asteraceae</taxon>
        <taxon>Asteroideae</taxon>
        <taxon>Anthemideae</taxon>
        <taxon>Anthemidinae</taxon>
        <taxon>Tanacetum</taxon>
    </lineage>
</organism>
<evidence type="ECO:0000313" key="1">
    <source>
        <dbReference type="EMBL" id="GFD14743.1"/>
    </source>
</evidence>
<accession>A0A699TY52</accession>
<reference evidence="1" key="1">
    <citation type="journal article" date="2019" name="Sci. Rep.">
        <title>Draft genome of Tanacetum cinerariifolium, the natural source of mosquito coil.</title>
        <authorList>
            <person name="Yamashiro T."/>
            <person name="Shiraishi A."/>
            <person name="Satake H."/>
            <person name="Nakayama K."/>
        </authorList>
    </citation>
    <scope>NUCLEOTIDE SEQUENCE</scope>
</reference>
<name>A0A699TY52_TANCI</name>
<dbReference type="AlphaFoldDB" id="A0A699TY52"/>
<feature type="non-terminal residue" evidence="1">
    <location>
        <position position="1"/>
    </location>
</feature>
<gene>
    <name evidence="1" type="ORF">Tci_886712</name>
</gene>
<protein>
    <submittedName>
        <fullName evidence="1">Uncharacterized protein</fullName>
    </submittedName>
</protein>
<comment type="caution">
    <text evidence="1">The sequence shown here is derived from an EMBL/GenBank/DDBJ whole genome shotgun (WGS) entry which is preliminary data.</text>
</comment>
<sequence length="31" mass="3792">EEPKRIHQALKDPSWIEVMQKELPQFKMQKV</sequence>
<proteinExistence type="predicted"/>